<dbReference type="Proteomes" id="UP001597263">
    <property type="component" value="Unassembled WGS sequence"/>
</dbReference>
<dbReference type="InterPro" id="IPR000620">
    <property type="entry name" value="EamA_dom"/>
</dbReference>
<dbReference type="PANTHER" id="PTHR30561:SF9">
    <property type="entry name" value="4-AMINO-4-DEOXY-L-ARABINOSE-PHOSPHOUNDECAPRENOL FLIPPASE SUBUNIT ARNF-RELATED"/>
    <property type="match status" value="1"/>
</dbReference>
<name>A0ABW3V7K7_9HYPH</name>
<feature type="transmembrane region" description="Helical" evidence="11">
    <location>
        <begin position="116"/>
        <end position="133"/>
    </location>
</feature>
<evidence type="ECO:0000313" key="14">
    <source>
        <dbReference type="Proteomes" id="UP001597263"/>
    </source>
</evidence>
<evidence type="ECO:0000259" key="12">
    <source>
        <dbReference type="Pfam" id="PF00892"/>
    </source>
</evidence>
<evidence type="ECO:0000256" key="3">
    <source>
        <dbReference type="ARBA" id="ARBA00022516"/>
    </source>
</evidence>
<evidence type="ECO:0000256" key="1">
    <source>
        <dbReference type="ARBA" id="ARBA00004651"/>
    </source>
</evidence>
<keyword evidence="8 11" id="KW-1133">Transmembrane helix</keyword>
<feature type="transmembrane region" description="Helical" evidence="11">
    <location>
        <begin position="210"/>
        <end position="230"/>
    </location>
</feature>
<keyword evidence="9" id="KW-0443">Lipid metabolism</keyword>
<feature type="transmembrane region" description="Helical" evidence="11">
    <location>
        <begin position="176"/>
        <end position="198"/>
    </location>
</feature>
<evidence type="ECO:0000256" key="7">
    <source>
        <dbReference type="ARBA" id="ARBA00022985"/>
    </source>
</evidence>
<feature type="domain" description="EamA" evidence="12">
    <location>
        <begin position="147"/>
        <end position="280"/>
    </location>
</feature>
<feature type="transmembrane region" description="Helical" evidence="11">
    <location>
        <begin position="145"/>
        <end position="164"/>
    </location>
</feature>
<evidence type="ECO:0000256" key="4">
    <source>
        <dbReference type="ARBA" id="ARBA00022519"/>
    </source>
</evidence>
<keyword evidence="5" id="KW-0441">Lipid A biosynthesis</keyword>
<dbReference type="PANTHER" id="PTHR30561">
    <property type="entry name" value="SMR FAMILY PROTON-DEPENDENT DRUG EFFLUX TRANSPORTER SUGE"/>
    <property type="match status" value="1"/>
</dbReference>
<feature type="transmembrane region" description="Helical" evidence="11">
    <location>
        <begin position="30"/>
        <end position="51"/>
    </location>
</feature>
<evidence type="ECO:0000256" key="10">
    <source>
        <dbReference type="ARBA" id="ARBA00023136"/>
    </source>
</evidence>
<keyword evidence="3" id="KW-0444">Lipid biosynthesis</keyword>
<evidence type="ECO:0000256" key="5">
    <source>
        <dbReference type="ARBA" id="ARBA00022556"/>
    </source>
</evidence>
<keyword evidence="4" id="KW-0997">Cell inner membrane</keyword>
<comment type="caution">
    <text evidence="13">The sequence shown here is derived from an EMBL/GenBank/DDBJ whole genome shotgun (WGS) entry which is preliminary data.</text>
</comment>
<protein>
    <submittedName>
        <fullName evidence="13">EamA family transporter</fullName>
    </submittedName>
</protein>
<gene>
    <name evidence="13" type="ORF">ACFQ35_18415</name>
</gene>
<keyword evidence="2" id="KW-1003">Cell membrane</keyword>
<evidence type="ECO:0000256" key="8">
    <source>
        <dbReference type="ARBA" id="ARBA00022989"/>
    </source>
</evidence>
<organism evidence="13 14">
    <name type="scientific">Pseudochrobactrum kiredjianiae</name>
    <dbReference type="NCBI Taxonomy" id="386305"/>
    <lineage>
        <taxon>Bacteria</taxon>
        <taxon>Pseudomonadati</taxon>
        <taxon>Pseudomonadota</taxon>
        <taxon>Alphaproteobacteria</taxon>
        <taxon>Hyphomicrobiales</taxon>
        <taxon>Brucellaceae</taxon>
        <taxon>Pseudochrobactrum</taxon>
    </lineage>
</organism>
<keyword evidence="10 11" id="KW-0472">Membrane</keyword>
<dbReference type="InterPro" id="IPR037185">
    <property type="entry name" value="EmrE-like"/>
</dbReference>
<dbReference type="RefSeq" id="WP_289387143.1">
    <property type="nucleotide sequence ID" value="NZ_JAUCBM010000004.1"/>
</dbReference>
<evidence type="ECO:0000256" key="9">
    <source>
        <dbReference type="ARBA" id="ARBA00023098"/>
    </source>
</evidence>
<evidence type="ECO:0000256" key="11">
    <source>
        <dbReference type="SAM" id="Phobius"/>
    </source>
</evidence>
<evidence type="ECO:0000313" key="13">
    <source>
        <dbReference type="EMBL" id="MFD1229122.1"/>
    </source>
</evidence>
<keyword evidence="6 11" id="KW-0812">Transmembrane</keyword>
<comment type="subcellular location">
    <subcellularLocation>
        <location evidence="1">Cell membrane</location>
        <topology evidence="1">Multi-pass membrane protein</topology>
    </subcellularLocation>
</comment>
<dbReference type="SUPFAM" id="SSF103481">
    <property type="entry name" value="Multidrug resistance efflux transporter EmrE"/>
    <property type="match status" value="2"/>
</dbReference>
<dbReference type="InterPro" id="IPR000390">
    <property type="entry name" value="Small_drug/metabolite_transptr"/>
</dbReference>
<reference evidence="14" key="1">
    <citation type="journal article" date="2019" name="Int. J. Syst. Evol. Microbiol.">
        <title>The Global Catalogue of Microorganisms (GCM) 10K type strain sequencing project: providing services to taxonomists for standard genome sequencing and annotation.</title>
        <authorList>
            <consortium name="The Broad Institute Genomics Platform"/>
            <consortium name="The Broad Institute Genome Sequencing Center for Infectious Disease"/>
            <person name="Wu L."/>
            <person name="Ma J."/>
        </authorList>
    </citation>
    <scope>NUCLEOTIDE SEQUENCE [LARGE SCALE GENOMIC DNA]</scope>
    <source>
        <strain evidence="14">CCUG 49584</strain>
    </source>
</reference>
<proteinExistence type="predicted"/>
<dbReference type="EMBL" id="JBHTMA010000040">
    <property type="protein sequence ID" value="MFD1229122.1"/>
    <property type="molecule type" value="Genomic_DNA"/>
</dbReference>
<keyword evidence="14" id="KW-1185">Reference proteome</keyword>
<evidence type="ECO:0000256" key="6">
    <source>
        <dbReference type="ARBA" id="ARBA00022692"/>
    </source>
</evidence>
<sequence length="283" mass="29935">MSGFVVLIVLFGALLHASWNVIVKSGTDKYLSAVMVSGAAGLIAVVFLPFVPLPASASWPYMFTSTVFQVIYMFLVAAAYSNGDMSLAYPLMRGTPPLLVALVSGPLIGEVLGAEQWLAVGLISAGVLVMALGRSQAIIAGRNTTRTIIIALVNALFIAGYTLVDGVGVRVSGNAVSYVLWAFLFNAIPVVSWGIWTYRGQLLTHIKQRGHLTIIGGAGTLGSYGLALWAMTMAPVAMVAALRETSILFGVMLSLILLREQISAKRLLGAVLIVGGTMMMRLS</sequence>
<feature type="transmembrane region" description="Helical" evidence="11">
    <location>
        <begin position="236"/>
        <end position="258"/>
    </location>
</feature>
<dbReference type="Gene3D" id="1.10.3730.20">
    <property type="match status" value="2"/>
</dbReference>
<accession>A0ABW3V7K7</accession>
<keyword evidence="7" id="KW-0448">Lipopolysaccharide biosynthesis</keyword>
<evidence type="ECO:0000256" key="2">
    <source>
        <dbReference type="ARBA" id="ARBA00022475"/>
    </source>
</evidence>
<dbReference type="Pfam" id="PF00892">
    <property type="entry name" value="EamA"/>
    <property type="match status" value="1"/>
</dbReference>
<feature type="transmembrane region" description="Helical" evidence="11">
    <location>
        <begin position="58"/>
        <end position="80"/>
    </location>
</feature>